<sequence length="40" mass="4799">MIITAIKLRTAITGINKRLWKKDVDPIINFHSLIFFYLFF</sequence>
<reference evidence="1" key="1">
    <citation type="submission" date="2014-05" db="EMBL/GenBank/DDBJ databases">
        <authorList>
            <person name="Chronopoulou M."/>
        </authorList>
    </citation>
    <scope>NUCLEOTIDE SEQUENCE</scope>
    <source>
        <tissue evidence="1">Whole organism</tissue>
    </source>
</reference>
<protein>
    <submittedName>
        <fullName evidence="1">Uncharacterized protein</fullName>
    </submittedName>
</protein>
<organism evidence="1">
    <name type="scientific">Lepeophtheirus salmonis</name>
    <name type="common">Salmon louse</name>
    <name type="synonym">Caligus salmonis</name>
    <dbReference type="NCBI Taxonomy" id="72036"/>
    <lineage>
        <taxon>Eukaryota</taxon>
        <taxon>Metazoa</taxon>
        <taxon>Ecdysozoa</taxon>
        <taxon>Arthropoda</taxon>
        <taxon>Crustacea</taxon>
        <taxon>Multicrustacea</taxon>
        <taxon>Hexanauplia</taxon>
        <taxon>Copepoda</taxon>
        <taxon>Siphonostomatoida</taxon>
        <taxon>Caligidae</taxon>
        <taxon>Lepeophtheirus</taxon>
    </lineage>
</organism>
<name>A0A0K2UKQ0_LEPSM</name>
<evidence type="ECO:0000313" key="1">
    <source>
        <dbReference type="EMBL" id="CDW38472.1"/>
    </source>
</evidence>
<dbReference type="EMBL" id="HACA01021111">
    <property type="protein sequence ID" value="CDW38472.1"/>
    <property type="molecule type" value="Transcribed_RNA"/>
</dbReference>
<proteinExistence type="predicted"/>
<accession>A0A0K2UKQ0</accession>
<dbReference type="AlphaFoldDB" id="A0A0K2UKQ0"/>